<protein>
    <submittedName>
        <fullName evidence="1">Uncharacterized protein</fullName>
    </submittedName>
</protein>
<evidence type="ECO:0000313" key="2">
    <source>
        <dbReference type="Proteomes" id="UP000271624"/>
    </source>
</evidence>
<organism evidence="1 2">
    <name type="scientific">Dulcicalothrix desertica PCC 7102</name>
    <dbReference type="NCBI Taxonomy" id="232991"/>
    <lineage>
        <taxon>Bacteria</taxon>
        <taxon>Bacillati</taxon>
        <taxon>Cyanobacteriota</taxon>
        <taxon>Cyanophyceae</taxon>
        <taxon>Nostocales</taxon>
        <taxon>Calotrichaceae</taxon>
        <taxon>Dulcicalothrix</taxon>
    </lineage>
</organism>
<sequence length="101" mass="11585">MSEQAKLYSVIEDAIRRPLIPYDPTRQSLKQWTMFVLRDKGFKVVYAQNADFAIERGGEKLYFNVSDTDHELDGKFGWVVWDSATKTLSVIPKNTDSKAPN</sequence>
<dbReference type="EMBL" id="RSCL01000027">
    <property type="protein sequence ID" value="RUS99184.1"/>
    <property type="molecule type" value="Genomic_DNA"/>
</dbReference>
<dbReference type="AlphaFoldDB" id="A0A433UZ83"/>
<keyword evidence="2" id="KW-1185">Reference proteome</keyword>
<gene>
    <name evidence="1" type="ORF">DSM106972_078860</name>
</gene>
<accession>A0A433UZ83</accession>
<comment type="caution">
    <text evidence="1">The sequence shown here is derived from an EMBL/GenBank/DDBJ whole genome shotgun (WGS) entry which is preliminary data.</text>
</comment>
<reference evidence="1" key="1">
    <citation type="submission" date="2018-12" db="EMBL/GenBank/DDBJ databases">
        <authorList>
            <person name="Will S."/>
            <person name="Neumann-Schaal M."/>
            <person name="Henke P."/>
        </authorList>
    </citation>
    <scope>NUCLEOTIDE SEQUENCE</scope>
    <source>
        <strain evidence="1">PCC 7102</strain>
    </source>
</reference>
<dbReference type="OrthoDB" id="495374at2"/>
<proteinExistence type="predicted"/>
<name>A0A433UZ83_9CYAN</name>
<evidence type="ECO:0000313" key="1">
    <source>
        <dbReference type="EMBL" id="RUS99184.1"/>
    </source>
</evidence>
<dbReference type="Proteomes" id="UP000271624">
    <property type="component" value="Unassembled WGS sequence"/>
</dbReference>
<reference evidence="1" key="2">
    <citation type="journal article" date="2019" name="Genome Biol. Evol.">
        <title>Day and night: Metabolic profiles and evolutionary relationships of six axenic non-marine cyanobacteria.</title>
        <authorList>
            <person name="Will S.E."/>
            <person name="Henke P."/>
            <person name="Boedeker C."/>
            <person name="Huang S."/>
            <person name="Brinkmann H."/>
            <person name="Rohde M."/>
            <person name="Jarek M."/>
            <person name="Friedl T."/>
            <person name="Seufert S."/>
            <person name="Schumacher M."/>
            <person name="Overmann J."/>
            <person name="Neumann-Schaal M."/>
            <person name="Petersen J."/>
        </authorList>
    </citation>
    <scope>NUCLEOTIDE SEQUENCE [LARGE SCALE GENOMIC DNA]</scope>
    <source>
        <strain evidence="1">PCC 7102</strain>
    </source>
</reference>
<dbReference type="RefSeq" id="WP_127085950.1">
    <property type="nucleotide sequence ID" value="NZ_RSCL01000027.1"/>
</dbReference>